<protein>
    <recommendedName>
        <fullName evidence="2">ANTAR domain-containing protein</fullName>
    </recommendedName>
</protein>
<gene>
    <name evidence="3" type="ORF">Nans01_45830</name>
</gene>
<dbReference type="Proteomes" id="UP001165092">
    <property type="component" value="Unassembled WGS sequence"/>
</dbReference>
<proteinExistence type="predicted"/>
<dbReference type="Gene3D" id="1.10.10.10">
    <property type="entry name" value="Winged helix-like DNA-binding domain superfamily/Winged helix DNA-binding domain"/>
    <property type="match status" value="1"/>
</dbReference>
<organism evidence="3 4">
    <name type="scientific">Nocardiopsis ansamitocini</name>
    <dbReference type="NCBI Taxonomy" id="1670832"/>
    <lineage>
        <taxon>Bacteria</taxon>
        <taxon>Bacillati</taxon>
        <taxon>Actinomycetota</taxon>
        <taxon>Actinomycetes</taxon>
        <taxon>Streptosporangiales</taxon>
        <taxon>Nocardiopsidaceae</taxon>
        <taxon>Nocardiopsis</taxon>
    </lineage>
</organism>
<dbReference type="InterPro" id="IPR036388">
    <property type="entry name" value="WH-like_DNA-bd_sf"/>
</dbReference>
<dbReference type="InterPro" id="IPR011006">
    <property type="entry name" value="CheY-like_superfamily"/>
</dbReference>
<dbReference type="AlphaFoldDB" id="A0A9W6PAY8"/>
<feature type="region of interest" description="Disordered" evidence="1">
    <location>
        <begin position="122"/>
        <end position="150"/>
    </location>
</feature>
<evidence type="ECO:0000259" key="2">
    <source>
        <dbReference type="PROSITE" id="PS50921"/>
    </source>
</evidence>
<feature type="domain" description="ANTAR" evidence="2">
    <location>
        <begin position="37"/>
        <end position="98"/>
    </location>
</feature>
<dbReference type="PROSITE" id="PS50921">
    <property type="entry name" value="ANTAR"/>
    <property type="match status" value="1"/>
</dbReference>
<evidence type="ECO:0000313" key="4">
    <source>
        <dbReference type="Proteomes" id="UP001165092"/>
    </source>
</evidence>
<dbReference type="Pfam" id="PF03861">
    <property type="entry name" value="ANTAR"/>
    <property type="match status" value="1"/>
</dbReference>
<comment type="caution">
    <text evidence="3">The sequence shown here is derived from an EMBL/GenBank/DDBJ whole genome shotgun (WGS) entry which is preliminary data.</text>
</comment>
<dbReference type="SUPFAM" id="SSF52172">
    <property type="entry name" value="CheY-like"/>
    <property type="match status" value="1"/>
</dbReference>
<accession>A0A9W6PAY8</accession>
<name>A0A9W6PAY8_9ACTN</name>
<dbReference type="SMART" id="SM01012">
    <property type="entry name" value="ANTAR"/>
    <property type="match status" value="1"/>
</dbReference>
<evidence type="ECO:0000313" key="3">
    <source>
        <dbReference type="EMBL" id="GLU50232.1"/>
    </source>
</evidence>
<sequence>MRQYVCDQSDTRQRLGEEHMTADHTQETPDAAGVDRHRQLEEEVASLTTALHSRTVIDQAIGITMQARGCNAEDAWKIITSASQHANIKVRDIAQALTASAASPVPLNTTRSTRVALMAVLGTSQLASSQHPPPTPPPGKERPPGNRPPR</sequence>
<dbReference type="EMBL" id="BSQG01000012">
    <property type="protein sequence ID" value="GLU50232.1"/>
    <property type="molecule type" value="Genomic_DNA"/>
</dbReference>
<dbReference type="InterPro" id="IPR005561">
    <property type="entry name" value="ANTAR"/>
</dbReference>
<evidence type="ECO:0000256" key="1">
    <source>
        <dbReference type="SAM" id="MobiDB-lite"/>
    </source>
</evidence>
<feature type="region of interest" description="Disordered" evidence="1">
    <location>
        <begin position="15"/>
        <end position="34"/>
    </location>
</feature>
<reference evidence="3" key="1">
    <citation type="submission" date="2023-02" db="EMBL/GenBank/DDBJ databases">
        <title>Nocardiopsis ansamitocini NBRC 112285.</title>
        <authorList>
            <person name="Ichikawa N."/>
            <person name="Sato H."/>
            <person name="Tonouchi N."/>
        </authorList>
    </citation>
    <scope>NUCLEOTIDE SEQUENCE</scope>
    <source>
        <strain evidence="3">NBRC 112285</strain>
    </source>
</reference>
<dbReference type="GO" id="GO:0003723">
    <property type="term" value="F:RNA binding"/>
    <property type="evidence" value="ECO:0007669"/>
    <property type="project" value="InterPro"/>
</dbReference>
<keyword evidence="4" id="KW-1185">Reference proteome</keyword>